<evidence type="ECO:0000313" key="2">
    <source>
        <dbReference type="EMBL" id="MFC4636152.1"/>
    </source>
</evidence>
<evidence type="ECO:0000313" key="3">
    <source>
        <dbReference type="Proteomes" id="UP001596043"/>
    </source>
</evidence>
<sequence length="435" mass="49446">MKTSLTTIVTIVCITVFAFANMSAASAQNIARQAGAQTTQTAEFCDCKKDLDFLASKMEDMISYKKQIKGDKVAEFQKVYTSLSAEMETPITQVDCMFKLNTLLSVVKDKHASLSSNNAPITSEQYKDSLYVAQFKQSEIFKNHPTVSENLNALRTRLAKTFFDAIEGIYVDKYVGELAVYETAKTGEYVAVVLKSTSDFWGEGQIAYYIHNIQGDEYQVLRYHPYTRMLWFQKSMLAYNGKLWGLQKPLDSPNFTEAPEENGDWEFKQLTEDTQYLYFGSFSNRESNVDAFKTFYATYKDQIKASNIIVDLRNNVGGNSKYSDPFVKILKKSGAKVYILTNYFTGSNGEQFTLKLRKLDNAVHLGQRTNGIIAYGLNYGTGYESPTGNFLFYPTDMNFHKFIDYEMVGIQPQMALDFSKDWIAQTLDIINEQLP</sequence>
<name>A0ABV9I150_9FLAO</name>
<dbReference type="InterPro" id="IPR029045">
    <property type="entry name" value="ClpP/crotonase-like_dom_sf"/>
</dbReference>
<dbReference type="RefSeq" id="WP_379982064.1">
    <property type="nucleotide sequence ID" value="NZ_JBHSFV010000015.1"/>
</dbReference>
<proteinExistence type="predicted"/>
<feature type="signal peptide" evidence="1">
    <location>
        <begin position="1"/>
        <end position="27"/>
    </location>
</feature>
<keyword evidence="1" id="KW-0732">Signal</keyword>
<comment type="caution">
    <text evidence="2">The sequence shown here is derived from an EMBL/GenBank/DDBJ whole genome shotgun (WGS) entry which is preliminary data.</text>
</comment>
<protein>
    <recommendedName>
        <fullName evidence="4">Tail specific protease domain-containing protein</fullName>
    </recommendedName>
</protein>
<accession>A0ABV9I150</accession>
<dbReference type="SUPFAM" id="SSF52096">
    <property type="entry name" value="ClpP/crotonase"/>
    <property type="match status" value="1"/>
</dbReference>
<dbReference type="Gene3D" id="3.90.226.10">
    <property type="entry name" value="2-enoyl-CoA Hydratase, Chain A, domain 1"/>
    <property type="match status" value="2"/>
</dbReference>
<dbReference type="EMBL" id="JBHSFV010000015">
    <property type="protein sequence ID" value="MFC4636152.1"/>
    <property type="molecule type" value="Genomic_DNA"/>
</dbReference>
<feature type="chain" id="PRO_5046045655" description="Tail specific protease domain-containing protein" evidence="1">
    <location>
        <begin position="28"/>
        <end position="435"/>
    </location>
</feature>
<evidence type="ECO:0008006" key="4">
    <source>
        <dbReference type="Google" id="ProtNLM"/>
    </source>
</evidence>
<evidence type="ECO:0000256" key="1">
    <source>
        <dbReference type="SAM" id="SignalP"/>
    </source>
</evidence>
<dbReference type="Proteomes" id="UP001596043">
    <property type="component" value="Unassembled WGS sequence"/>
</dbReference>
<reference evidence="3" key="1">
    <citation type="journal article" date="2019" name="Int. J. Syst. Evol. Microbiol.">
        <title>The Global Catalogue of Microorganisms (GCM) 10K type strain sequencing project: providing services to taxonomists for standard genome sequencing and annotation.</title>
        <authorList>
            <consortium name="The Broad Institute Genomics Platform"/>
            <consortium name="The Broad Institute Genome Sequencing Center for Infectious Disease"/>
            <person name="Wu L."/>
            <person name="Ma J."/>
        </authorList>
    </citation>
    <scope>NUCLEOTIDE SEQUENCE [LARGE SCALE GENOMIC DNA]</scope>
    <source>
        <strain evidence="3">YJ-61-S</strain>
    </source>
</reference>
<organism evidence="2 3">
    <name type="scientific">Dokdonia ponticola</name>
    <dbReference type="NCBI Taxonomy" id="2041041"/>
    <lineage>
        <taxon>Bacteria</taxon>
        <taxon>Pseudomonadati</taxon>
        <taxon>Bacteroidota</taxon>
        <taxon>Flavobacteriia</taxon>
        <taxon>Flavobacteriales</taxon>
        <taxon>Flavobacteriaceae</taxon>
        <taxon>Dokdonia</taxon>
    </lineage>
</organism>
<keyword evidence="3" id="KW-1185">Reference proteome</keyword>
<gene>
    <name evidence="2" type="ORF">ACFO3O_19755</name>
</gene>